<accession>A0ABR1HQM1</accession>
<evidence type="ECO:0000256" key="2">
    <source>
        <dbReference type="SAM" id="Phobius"/>
    </source>
</evidence>
<organism evidence="3 4">
    <name type="scientific">Neonectria punicea</name>
    <dbReference type="NCBI Taxonomy" id="979145"/>
    <lineage>
        <taxon>Eukaryota</taxon>
        <taxon>Fungi</taxon>
        <taxon>Dikarya</taxon>
        <taxon>Ascomycota</taxon>
        <taxon>Pezizomycotina</taxon>
        <taxon>Sordariomycetes</taxon>
        <taxon>Hypocreomycetidae</taxon>
        <taxon>Hypocreales</taxon>
        <taxon>Nectriaceae</taxon>
        <taxon>Neonectria</taxon>
    </lineage>
</organism>
<comment type="caution">
    <text evidence="3">The sequence shown here is derived from an EMBL/GenBank/DDBJ whole genome shotgun (WGS) entry which is preliminary data.</text>
</comment>
<dbReference type="EMBL" id="JAZAVJ010000012">
    <property type="protein sequence ID" value="KAK7423033.1"/>
    <property type="molecule type" value="Genomic_DNA"/>
</dbReference>
<feature type="compositionally biased region" description="Basic and acidic residues" evidence="1">
    <location>
        <begin position="575"/>
        <end position="589"/>
    </location>
</feature>
<keyword evidence="2" id="KW-1133">Transmembrane helix</keyword>
<gene>
    <name evidence="3" type="ORF">QQX98_001323</name>
</gene>
<proteinExistence type="predicted"/>
<feature type="region of interest" description="Disordered" evidence="1">
    <location>
        <begin position="575"/>
        <end position="596"/>
    </location>
</feature>
<reference evidence="3 4" key="1">
    <citation type="journal article" date="2025" name="Microbiol. Resour. Announc.">
        <title>Draft genome sequences for Neonectria magnoliae and Neonectria punicea, canker pathogens of Liriodendron tulipifera and Acer saccharum in West Virginia.</title>
        <authorList>
            <person name="Petronek H.M."/>
            <person name="Kasson M.T."/>
            <person name="Metheny A.M."/>
            <person name="Stauder C.M."/>
            <person name="Lovett B."/>
            <person name="Lynch S.C."/>
            <person name="Garnas J.R."/>
            <person name="Kasson L.R."/>
            <person name="Stajich J.E."/>
        </authorList>
    </citation>
    <scope>NUCLEOTIDE SEQUENCE [LARGE SCALE GENOMIC DNA]</scope>
    <source>
        <strain evidence="3 4">NRRL 64653</strain>
    </source>
</reference>
<evidence type="ECO:0000313" key="3">
    <source>
        <dbReference type="EMBL" id="KAK7423033.1"/>
    </source>
</evidence>
<keyword evidence="2" id="KW-0812">Transmembrane</keyword>
<dbReference type="Proteomes" id="UP001498476">
    <property type="component" value="Unassembled WGS sequence"/>
</dbReference>
<sequence>MSDFAHSVLDTVGTWAGAALAAIALVGIVTSWIVLRELHSEKTNALNYLHDRDNPPFIARGWPFGRRARIFRRVRVPDLTPYDAWAAGSRFVVPKAGEPWVLRTPEAPSCRTGWARLCRLLDAYQVGGQGQMKLGTRGELLFEDGETWLPVSRYWILSVGLLGRYGHREDRGVHFSFAERMIRPDLAEQLIWSSPPGSPSGLRRGTSRPIVTGPPPPTQIWGTTGSFQMDLPSESGRQSLRNRDRLRFKLHIKEQLGPLPSSNGARPACQKELPFMFWLAIGFLPCSIGSYKTIASLEFHPGSEPLAERANSFNPAGPGADQVKYWQTHEYDDRKDRRPFPQSLDEAGHALGANFSLVTCLQNTTEVYLRDPTGAEIEHIKQCAQQSLPEGSRRWLRIEDVHGKYFVPLFRRVDLQSLAGSLLSITWDPWSYLVRKDGPNLLWWLLQSLPPFFDKASKSQISPDVKKIAPDYCARLSEALRSLAHREMDPDNYDQRQTAHLLALADLAKEPFPDGDHLRQVVGILYITARSFRELVHTLFKARTLESSSIVAKFDNSSRELTWLFDYSDFCGNRGGDEHSESGDSHSEPGDDEPDPEQMVWVHLRTSLLRGYSISHLTEMYPLSAVVRKAGLGKVRVLRMKRKDVEDDRTQEMGLYATMIKGEKPDNKIIIVDSEYDDLVDLEEQVELQIMGDEYDASLLKKMYDVTKIVGKEGRVETTHRKVFMKYKDAMDLMRDYHDRRDKAADVFPSATAGDVFQVDVPFDEIHRTEPVADLTKDEVVLACLWATTKCALWSKSLDSDPLMRMVHQLSDVVLVS</sequence>
<keyword evidence="2" id="KW-0472">Membrane</keyword>
<keyword evidence="4" id="KW-1185">Reference proteome</keyword>
<feature type="transmembrane region" description="Helical" evidence="2">
    <location>
        <begin position="12"/>
        <end position="35"/>
    </location>
</feature>
<evidence type="ECO:0000256" key="1">
    <source>
        <dbReference type="SAM" id="MobiDB-lite"/>
    </source>
</evidence>
<evidence type="ECO:0000313" key="4">
    <source>
        <dbReference type="Proteomes" id="UP001498476"/>
    </source>
</evidence>
<feature type="compositionally biased region" description="Low complexity" evidence="1">
    <location>
        <begin position="195"/>
        <end position="209"/>
    </location>
</feature>
<feature type="region of interest" description="Disordered" evidence="1">
    <location>
        <begin position="195"/>
        <end position="224"/>
    </location>
</feature>
<protein>
    <submittedName>
        <fullName evidence="3">Uncharacterized protein</fullName>
    </submittedName>
</protein>
<name>A0ABR1HQM1_9HYPO</name>